<proteinExistence type="predicted"/>
<evidence type="ECO:0000313" key="18">
    <source>
        <dbReference type="Proteomes" id="UP000460718"/>
    </source>
</evidence>
<organism evidence="3 18">
    <name type="scientific">Phytophthora fragariae</name>
    <dbReference type="NCBI Taxonomy" id="53985"/>
    <lineage>
        <taxon>Eukaryota</taxon>
        <taxon>Sar</taxon>
        <taxon>Stramenopiles</taxon>
        <taxon>Oomycota</taxon>
        <taxon>Peronosporomycetes</taxon>
        <taxon>Peronosporales</taxon>
        <taxon>Peronosporaceae</taxon>
        <taxon>Phytophthora</taxon>
    </lineage>
</organism>
<evidence type="ECO:0000313" key="14">
    <source>
        <dbReference type="Proteomes" id="UP000437068"/>
    </source>
</evidence>
<dbReference type="Proteomes" id="UP000441208">
    <property type="component" value="Unassembled WGS sequence"/>
</dbReference>
<dbReference type="Proteomes" id="UP000460718">
    <property type="component" value="Unassembled WGS sequence"/>
</dbReference>
<evidence type="ECO:0000313" key="8">
    <source>
        <dbReference type="EMBL" id="KAE9246805.1"/>
    </source>
</evidence>
<dbReference type="EMBL" id="QXFW01000165">
    <property type="protein sequence ID" value="KAE9022292.1"/>
    <property type="molecule type" value="Genomic_DNA"/>
</dbReference>
<evidence type="ECO:0000313" key="5">
    <source>
        <dbReference type="EMBL" id="KAE9129339.1"/>
    </source>
</evidence>
<dbReference type="EMBL" id="QXGF01000181">
    <property type="protein sequence ID" value="KAE8944921.1"/>
    <property type="molecule type" value="Genomic_DNA"/>
</dbReference>
<evidence type="ECO:0000313" key="17">
    <source>
        <dbReference type="Proteomes" id="UP000441208"/>
    </source>
</evidence>
<evidence type="ECO:0000313" key="21">
    <source>
        <dbReference type="Proteomes" id="UP000488956"/>
    </source>
</evidence>
<evidence type="ECO:0000313" key="3">
    <source>
        <dbReference type="EMBL" id="KAE9022292.1"/>
    </source>
</evidence>
<keyword evidence="13" id="KW-1185">Reference proteome</keyword>
<evidence type="ECO:0000313" key="9">
    <source>
        <dbReference type="EMBL" id="KAE9248153.1"/>
    </source>
</evidence>
<dbReference type="AlphaFoldDB" id="A0A6A3LSR5"/>
<feature type="signal peptide" evidence="1">
    <location>
        <begin position="1"/>
        <end position="20"/>
    </location>
</feature>
<keyword evidence="1" id="KW-0732">Signal</keyword>
<evidence type="ECO:0000313" key="19">
    <source>
        <dbReference type="Proteomes" id="UP000476176"/>
    </source>
</evidence>
<dbReference type="EMBL" id="QXFY01000083">
    <property type="protein sequence ID" value="KAE9358025.1"/>
    <property type="molecule type" value="Genomic_DNA"/>
</dbReference>
<evidence type="ECO:0000313" key="7">
    <source>
        <dbReference type="EMBL" id="KAE9227009.1"/>
    </source>
</evidence>
<evidence type="ECO:0008006" key="22">
    <source>
        <dbReference type="Google" id="ProtNLM"/>
    </source>
</evidence>
<dbReference type="EMBL" id="QXGE01000169">
    <property type="protein sequence ID" value="KAE9321680.1"/>
    <property type="molecule type" value="Genomic_DNA"/>
</dbReference>
<dbReference type="EMBL" id="QXGD01000200">
    <property type="protein sequence ID" value="KAE9248153.1"/>
    <property type="molecule type" value="Genomic_DNA"/>
</dbReference>
<dbReference type="Proteomes" id="UP000440367">
    <property type="component" value="Unassembled WGS sequence"/>
</dbReference>
<evidence type="ECO:0000313" key="2">
    <source>
        <dbReference type="EMBL" id="KAE8944921.1"/>
    </source>
</evidence>
<evidence type="ECO:0000313" key="6">
    <source>
        <dbReference type="EMBL" id="KAE9150933.1"/>
    </source>
</evidence>
<dbReference type="OrthoDB" id="161138at2759"/>
<evidence type="ECO:0000313" key="13">
    <source>
        <dbReference type="Proteomes" id="UP000433483"/>
    </source>
</evidence>
<evidence type="ECO:0000256" key="1">
    <source>
        <dbReference type="SAM" id="SignalP"/>
    </source>
</evidence>
<name>A0A6A3LSR5_9STRA</name>
<dbReference type="EMBL" id="QXGC01000162">
    <property type="protein sequence ID" value="KAE9246805.1"/>
    <property type="molecule type" value="Genomic_DNA"/>
</dbReference>
<reference evidence="18 19" key="1">
    <citation type="submission" date="2018-09" db="EMBL/GenBank/DDBJ databases">
        <title>Genomic investigation of the strawberry pathogen Phytophthora fragariae indicates pathogenicity is determined by transcriptional variation in three key races.</title>
        <authorList>
            <person name="Adams T.M."/>
            <person name="Armitage A.D."/>
            <person name="Sobczyk M.K."/>
            <person name="Bates H.J."/>
            <person name="Dunwell J.M."/>
            <person name="Nellist C.F."/>
            <person name="Harrison R.J."/>
        </authorList>
    </citation>
    <scope>NUCLEOTIDE SEQUENCE [LARGE SCALE GENOMIC DNA]</scope>
    <source>
        <strain evidence="10 14">A4</strain>
        <strain evidence="9 15">BC-1</strain>
        <strain evidence="8 19">BC-23</strain>
        <strain evidence="7 13">NOV-27</strain>
        <strain evidence="6 16">NOV-5</strain>
        <strain evidence="5 17">NOV-71</strain>
        <strain evidence="11 20">NOV-77</strain>
        <strain evidence="2 12">NOV-9</strain>
        <strain evidence="4 21">ONT-3</strain>
        <strain evidence="3 18">SCRP245</strain>
    </source>
</reference>
<dbReference type="EMBL" id="QXGA01000168">
    <property type="protein sequence ID" value="KAE9150933.1"/>
    <property type="molecule type" value="Genomic_DNA"/>
</dbReference>
<comment type="caution">
    <text evidence="3">The sequence shown here is derived from an EMBL/GenBank/DDBJ whole genome shotgun (WGS) entry which is preliminary data.</text>
</comment>
<evidence type="ECO:0000313" key="20">
    <source>
        <dbReference type="Proteomes" id="UP000486351"/>
    </source>
</evidence>
<sequence length="141" mass="15767">MNSLLFLYLNLIRGPQIVAARREKEEKEKRVQLEADIASGKVPKMASCKKCDAPVDRLAMPIGMTPTCAACVAKEAEELRVAKMEMRREIKMSPFLWFQLRSARVLGCTTCEDPSLKHEAPALHSSAKRQLLARSRLQGLG</sequence>
<dbReference type="EMBL" id="QXGB01000164">
    <property type="protein sequence ID" value="KAE9227009.1"/>
    <property type="molecule type" value="Genomic_DNA"/>
</dbReference>
<evidence type="ECO:0000313" key="15">
    <source>
        <dbReference type="Proteomes" id="UP000440367"/>
    </source>
</evidence>
<dbReference type="Proteomes" id="UP000488956">
    <property type="component" value="Unassembled WGS sequence"/>
</dbReference>
<protein>
    <recommendedName>
        <fullName evidence="22">DksA C4-type domain-containing protein</fullName>
    </recommendedName>
</protein>
<dbReference type="Proteomes" id="UP000433483">
    <property type="component" value="Unassembled WGS sequence"/>
</dbReference>
<evidence type="ECO:0000313" key="11">
    <source>
        <dbReference type="EMBL" id="KAE9358025.1"/>
    </source>
</evidence>
<gene>
    <name evidence="10" type="ORF">PF001_g4792</name>
    <name evidence="9" type="ORF">PF002_g5930</name>
    <name evidence="8" type="ORF">PF004_g4629</name>
    <name evidence="7" type="ORF">PF005_g4900</name>
    <name evidence="6" type="ORF">PF006_g4727</name>
    <name evidence="5" type="ORF">PF007_g4925</name>
    <name evidence="11" type="ORF">PF008_g2858</name>
    <name evidence="2" type="ORF">PF009_g5410</name>
    <name evidence="4" type="ORF">PF010_g4271</name>
    <name evidence="3" type="ORF">PF011_g4546</name>
</gene>
<accession>A0A6A3LSR5</accession>
<dbReference type="Proteomes" id="UP000429523">
    <property type="component" value="Unassembled WGS sequence"/>
</dbReference>
<evidence type="ECO:0000313" key="12">
    <source>
        <dbReference type="Proteomes" id="UP000429523"/>
    </source>
</evidence>
<dbReference type="Proteomes" id="UP000476176">
    <property type="component" value="Unassembled WGS sequence"/>
</dbReference>
<feature type="chain" id="PRO_5036165005" description="DksA C4-type domain-containing protein" evidence="1">
    <location>
        <begin position="21"/>
        <end position="141"/>
    </location>
</feature>
<evidence type="ECO:0000313" key="10">
    <source>
        <dbReference type="EMBL" id="KAE9321680.1"/>
    </source>
</evidence>
<dbReference type="Proteomes" id="UP000440732">
    <property type="component" value="Unassembled WGS sequence"/>
</dbReference>
<evidence type="ECO:0000313" key="16">
    <source>
        <dbReference type="Proteomes" id="UP000440732"/>
    </source>
</evidence>
<dbReference type="Proteomes" id="UP000486351">
    <property type="component" value="Unassembled WGS sequence"/>
</dbReference>
<dbReference type="EMBL" id="QXFX01000146">
    <property type="protein sequence ID" value="KAE9129106.1"/>
    <property type="molecule type" value="Genomic_DNA"/>
</dbReference>
<dbReference type="Proteomes" id="UP000437068">
    <property type="component" value="Unassembled WGS sequence"/>
</dbReference>
<evidence type="ECO:0000313" key="4">
    <source>
        <dbReference type="EMBL" id="KAE9129106.1"/>
    </source>
</evidence>
<dbReference type="EMBL" id="QXFZ01000164">
    <property type="protein sequence ID" value="KAE9129339.1"/>
    <property type="molecule type" value="Genomic_DNA"/>
</dbReference>